<comment type="subcellular location">
    <subcellularLocation>
        <location evidence="1">Cell membrane</location>
        <topology evidence="1">Multi-pass membrane protein</topology>
    </subcellularLocation>
</comment>
<gene>
    <name evidence="12" type="ORF">DW758_02720</name>
    <name evidence="11" type="ORF">DWW83_08595</name>
    <name evidence="10" type="ORF">DXD90_00355</name>
    <name evidence="9" type="ORF">JQN06_15635</name>
</gene>
<keyword evidence="4 8" id="KW-0812">Transmembrane</keyword>
<dbReference type="PIRSF" id="PIRSF016636">
    <property type="entry name" value="AlgI_DltB"/>
    <property type="match status" value="1"/>
</dbReference>
<dbReference type="EMBL" id="QSJZ01000001">
    <property type="protein sequence ID" value="RHE25988.1"/>
    <property type="molecule type" value="Genomic_DNA"/>
</dbReference>
<evidence type="ECO:0000256" key="2">
    <source>
        <dbReference type="ARBA" id="ARBA00010323"/>
    </source>
</evidence>
<comment type="caution">
    <text evidence="11">The sequence shown here is derived from an EMBL/GenBank/DDBJ whole genome shotgun (WGS) entry which is preliminary data.</text>
</comment>
<feature type="transmembrane region" description="Helical" evidence="8">
    <location>
        <begin position="336"/>
        <end position="357"/>
    </location>
</feature>
<evidence type="ECO:0000256" key="7">
    <source>
        <dbReference type="PIRNR" id="PIRNR016636"/>
    </source>
</evidence>
<evidence type="ECO:0000256" key="1">
    <source>
        <dbReference type="ARBA" id="ARBA00004651"/>
    </source>
</evidence>
<dbReference type="Proteomes" id="UP000263754">
    <property type="component" value="Unassembled WGS sequence"/>
</dbReference>
<organism evidence="11 15">
    <name type="scientific">Bacteroides uniformis</name>
    <dbReference type="NCBI Taxonomy" id="820"/>
    <lineage>
        <taxon>Bacteria</taxon>
        <taxon>Pseudomonadati</taxon>
        <taxon>Bacteroidota</taxon>
        <taxon>Bacteroidia</taxon>
        <taxon>Bacteroidales</taxon>
        <taxon>Bacteroidaceae</taxon>
        <taxon>Bacteroides</taxon>
    </lineage>
</organism>
<protein>
    <submittedName>
        <fullName evidence="11">MBOAT family protein</fullName>
    </submittedName>
</protein>
<dbReference type="InterPro" id="IPR028362">
    <property type="entry name" value="AlgI"/>
</dbReference>
<evidence type="ECO:0000313" key="14">
    <source>
        <dbReference type="Proteomes" id="UP000283601"/>
    </source>
</evidence>
<dbReference type="PANTHER" id="PTHR13285:SF18">
    <property type="entry name" value="PROTEIN-CYSTEINE N-PALMITOYLTRANSFERASE RASP"/>
    <property type="match status" value="1"/>
</dbReference>
<name>A0A173Y1F8_BACUN</name>
<dbReference type="GO" id="GO:0016746">
    <property type="term" value="F:acyltransferase activity"/>
    <property type="evidence" value="ECO:0007669"/>
    <property type="project" value="UniProtKB-KW"/>
</dbReference>
<evidence type="ECO:0000313" key="12">
    <source>
        <dbReference type="EMBL" id="RHE25988.1"/>
    </source>
</evidence>
<dbReference type="InterPro" id="IPR024194">
    <property type="entry name" value="Ac/AlaTfrase_AlgI/DltB"/>
</dbReference>
<dbReference type="EMBL" id="QSOF01000001">
    <property type="protein sequence ID" value="RGI80020.1"/>
    <property type="molecule type" value="Genomic_DNA"/>
</dbReference>
<evidence type="ECO:0000313" key="10">
    <source>
        <dbReference type="EMBL" id="RGI80020.1"/>
    </source>
</evidence>
<dbReference type="Proteomes" id="UP001196342">
    <property type="component" value="Unassembled WGS sequence"/>
</dbReference>
<dbReference type="Pfam" id="PF03062">
    <property type="entry name" value="MBOAT"/>
    <property type="match status" value="1"/>
</dbReference>
<evidence type="ECO:0000313" key="13">
    <source>
        <dbReference type="Proteomes" id="UP000263754"/>
    </source>
</evidence>
<dbReference type="InterPro" id="IPR051085">
    <property type="entry name" value="MB_O-acyltransferase"/>
</dbReference>
<sequence>MVVNSISFLLFFAVVFIVYYLLKGKDGKRQNLWLLVASYFFYGYTEWRMLPLLIFTTLFFYGLGIAIGYYNEKDEKKASFLTTFSVLGGISILLYFKYLNFFVESFSNFFNAVGLHTNGYAFSIIMPLGISFFTFKLISYVIEVHRRHIEPCRNLVAFATYIGFFPTILSGPIDRPKQFLGQLSHSRTFDYAMVVDGSRQILWGMFKKMVIADNLAMITSGAWGNYESLPGNLLFANALLYTFQMYTDFSGYSDMAIGVGKLLGIKVAKNFNYPFFAHNVAEYWRRWHMSLTSWLTDYVFMPLNIRFRDWGLKGILLAVIINLMAVGMWHGANYTFALFGLYHGLLFIPLVMNGSFMKKRKEIVGKYGLPRLQDLGKMLGTYLLVTLGLIIFAAPSVTVAGDYVWRMITEMATVPNHGIIGQFIISEKTLLVPVLTSLALIVIEWKNRKREYGLCLVTDVSNKYVRYLIYQAIILAILFFQGVTATFMYFQF</sequence>
<proteinExistence type="inferred from homology"/>
<evidence type="ECO:0000313" key="16">
    <source>
        <dbReference type="Proteomes" id="UP001196342"/>
    </source>
</evidence>
<comment type="similarity">
    <text evidence="2 7">Belongs to the membrane-bound acyltransferase family.</text>
</comment>
<evidence type="ECO:0000256" key="4">
    <source>
        <dbReference type="ARBA" id="ARBA00022692"/>
    </source>
</evidence>
<dbReference type="Proteomes" id="UP000283601">
    <property type="component" value="Unassembled WGS sequence"/>
</dbReference>
<dbReference type="GO" id="GO:0042121">
    <property type="term" value="P:alginic acid biosynthetic process"/>
    <property type="evidence" value="ECO:0007669"/>
    <property type="project" value="InterPro"/>
</dbReference>
<keyword evidence="3 7" id="KW-1003">Cell membrane</keyword>
<dbReference type="PANTHER" id="PTHR13285">
    <property type="entry name" value="ACYLTRANSFERASE"/>
    <property type="match status" value="1"/>
</dbReference>
<keyword evidence="5 8" id="KW-1133">Transmembrane helix</keyword>
<evidence type="ECO:0000313" key="11">
    <source>
        <dbReference type="EMBL" id="RGU39759.1"/>
    </source>
</evidence>
<keyword evidence="16" id="KW-1185">Reference proteome</keyword>
<feature type="transmembrane region" description="Helical" evidence="8">
    <location>
        <begin position="53"/>
        <end position="71"/>
    </location>
</feature>
<keyword evidence="7" id="KW-0808">Transferase</keyword>
<evidence type="ECO:0000313" key="9">
    <source>
        <dbReference type="EMBL" id="MBT8727564.1"/>
    </source>
</evidence>
<dbReference type="RefSeq" id="WP_057255958.1">
    <property type="nucleotide sequence ID" value="NZ_BAABXG010000001.1"/>
</dbReference>
<dbReference type="EMBL" id="JAFBJK010000004">
    <property type="protein sequence ID" value="MBT8727564.1"/>
    <property type="molecule type" value="Genomic_DNA"/>
</dbReference>
<evidence type="ECO:0000256" key="8">
    <source>
        <dbReference type="SAM" id="Phobius"/>
    </source>
</evidence>
<feature type="transmembrane region" description="Helical" evidence="8">
    <location>
        <begin position="310"/>
        <end position="330"/>
    </location>
</feature>
<feature type="transmembrane region" description="Helical" evidence="8">
    <location>
        <begin position="378"/>
        <end position="399"/>
    </location>
</feature>
<feature type="transmembrane region" description="Helical" evidence="8">
    <location>
        <begin position="119"/>
        <end position="138"/>
    </location>
</feature>
<dbReference type="Proteomes" id="UP000284022">
    <property type="component" value="Unassembled WGS sequence"/>
</dbReference>
<evidence type="ECO:0000256" key="5">
    <source>
        <dbReference type="ARBA" id="ARBA00022989"/>
    </source>
</evidence>
<feature type="transmembrane region" description="Helical" evidence="8">
    <location>
        <begin position="78"/>
        <end position="99"/>
    </location>
</feature>
<evidence type="ECO:0000313" key="15">
    <source>
        <dbReference type="Proteomes" id="UP000284022"/>
    </source>
</evidence>
<dbReference type="PIRSF" id="PIRSF500217">
    <property type="entry name" value="AlgI"/>
    <property type="match status" value="1"/>
</dbReference>
<dbReference type="GO" id="GO:0005886">
    <property type="term" value="C:plasma membrane"/>
    <property type="evidence" value="ECO:0007669"/>
    <property type="project" value="UniProtKB-SubCell"/>
</dbReference>
<feature type="transmembrane region" description="Helical" evidence="8">
    <location>
        <begin position="419"/>
        <end position="443"/>
    </location>
</feature>
<keyword evidence="6 7" id="KW-0472">Membrane</keyword>
<dbReference type="AlphaFoldDB" id="A0A173Y1F8"/>
<dbReference type="InterPro" id="IPR004299">
    <property type="entry name" value="MBOAT_fam"/>
</dbReference>
<feature type="transmembrane region" description="Helical" evidence="8">
    <location>
        <begin position="6"/>
        <end position="22"/>
    </location>
</feature>
<reference evidence="9 16" key="2">
    <citation type="submission" date="2020-12" db="EMBL/GenBank/DDBJ databases">
        <title>Microorganisms.</title>
        <authorList>
            <person name="Matos J."/>
            <person name="Faleiro L."/>
            <person name="Duarte I."/>
        </authorList>
    </citation>
    <scope>NUCLEOTIDE SEQUENCE [LARGE SCALE GENOMIC DNA]</scope>
    <source>
        <strain evidence="9 16">PtFD3Pch2</strain>
    </source>
</reference>
<dbReference type="EMBL" id="QRXV01000007">
    <property type="protein sequence ID" value="RGU39759.1"/>
    <property type="molecule type" value="Genomic_DNA"/>
</dbReference>
<feature type="transmembrane region" description="Helical" evidence="8">
    <location>
        <begin position="464"/>
        <end position="490"/>
    </location>
</feature>
<reference evidence="13 14" key="1">
    <citation type="submission" date="2018-08" db="EMBL/GenBank/DDBJ databases">
        <title>A genome reference for cultivated species of the human gut microbiota.</title>
        <authorList>
            <person name="Zou Y."/>
            <person name="Xue W."/>
            <person name="Luo G."/>
        </authorList>
    </citation>
    <scope>NUCLEOTIDE SEQUENCE [LARGE SCALE GENOMIC DNA]</scope>
    <source>
        <strain evidence="11 15">AF17-20</strain>
        <strain evidence="12 14">AM29-12AC</strain>
        <strain evidence="10 13">TM10-17</strain>
    </source>
</reference>
<evidence type="ECO:0000256" key="3">
    <source>
        <dbReference type="ARBA" id="ARBA00022475"/>
    </source>
</evidence>
<keyword evidence="7" id="KW-0012">Acyltransferase</keyword>
<accession>A0A173Y1F8</accession>
<evidence type="ECO:0000256" key="6">
    <source>
        <dbReference type="ARBA" id="ARBA00023136"/>
    </source>
</evidence>